<organism evidence="2 3">
    <name type="scientific">Bacillus seohaeanensis</name>
    <dbReference type="NCBI Taxonomy" id="284580"/>
    <lineage>
        <taxon>Bacteria</taxon>
        <taxon>Bacillati</taxon>
        <taxon>Bacillota</taxon>
        <taxon>Bacilli</taxon>
        <taxon>Bacillales</taxon>
        <taxon>Bacillaceae</taxon>
        <taxon>Bacillus</taxon>
    </lineage>
</organism>
<dbReference type="EMBL" id="JBHUMF010000026">
    <property type="protein sequence ID" value="MFD2681197.1"/>
    <property type="molecule type" value="Genomic_DNA"/>
</dbReference>
<keyword evidence="3" id="KW-1185">Reference proteome</keyword>
<dbReference type="Pfam" id="PF13274">
    <property type="entry name" value="SocA_Panacea"/>
    <property type="match status" value="1"/>
</dbReference>
<dbReference type="RefSeq" id="WP_377935194.1">
    <property type="nucleotide sequence ID" value="NZ_JBHUMF010000026.1"/>
</dbReference>
<reference evidence="3" key="1">
    <citation type="journal article" date="2019" name="Int. J. Syst. Evol. Microbiol.">
        <title>The Global Catalogue of Microorganisms (GCM) 10K type strain sequencing project: providing services to taxonomists for standard genome sequencing and annotation.</title>
        <authorList>
            <consortium name="The Broad Institute Genomics Platform"/>
            <consortium name="The Broad Institute Genome Sequencing Center for Infectious Disease"/>
            <person name="Wu L."/>
            <person name="Ma J."/>
        </authorList>
    </citation>
    <scope>NUCLEOTIDE SEQUENCE [LARGE SCALE GENOMIC DNA]</scope>
    <source>
        <strain evidence="3">KCTC 3913</strain>
    </source>
</reference>
<evidence type="ECO:0000313" key="2">
    <source>
        <dbReference type="EMBL" id="MFD2681197.1"/>
    </source>
</evidence>
<dbReference type="Proteomes" id="UP001597506">
    <property type="component" value="Unassembled WGS sequence"/>
</dbReference>
<proteinExistence type="predicted"/>
<dbReference type="InterPro" id="IPR025272">
    <property type="entry name" value="SocA_Panacea"/>
</dbReference>
<gene>
    <name evidence="2" type="ORF">ACFSUL_10625</name>
</gene>
<sequence length="143" mass="16993">MTMRQFADHVIAVSNKSANGISNLQLQKVMYFALGDYIKEYGIDSTVREIYTEPFQAWTYGPVVESEYHRYKKYGRFSIMDKGTYNDQYEIFNDYIVKYLGHSVNDLVEESHSHSTWYKNRQSILLQKNVEYRIQDLENDFVN</sequence>
<name>A0ABW5RRU5_9BACI</name>
<evidence type="ECO:0000313" key="3">
    <source>
        <dbReference type="Proteomes" id="UP001597506"/>
    </source>
</evidence>
<comment type="caution">
    <text evidence="2">The sequence shown here is derived from an EMBL/GenBank/DDBJ whole genome shotgun (WGS) entry which is preliminary data.</text>
</comment>
<accession>A0ABW5RRU5</accession>
<evidence type="ECO:0000259" key="1">
    <source>
        <dbReference type="Pfam" id="PF13274"/>
    </source>
</evidence>
<protein>
    <submittedName>
        <fullName evidence="2">Panacea domain-containing protein</fullName>
    </submittedName>
</protein>
<feature type="domain" description="Antitoxin SocA-like Panacea" evidence="1">
    <location>
        <begin position="26"/>
        <end position="117"/>
    </location>
</feature>